<dbReference type="PANTHER" id="PTHR35525">
    <property type="entry name" value="BLL6575 PROTEIN"/>
    <property type="match status" value="1"/>
</dbReference>
<protein>
    <recommendedName>
        <fullName evidence="1">Zinc finger CGNR domain-containing protein</fullName>
    </recommendedName>
</protein>
<name>A0A077M4W7_9MICO</name>
<feature type="domain" description="Zinc finger CGNR" evidence="1">
    <location>
        <begin position="142"/>
        <end position="184"/>
    </location>
</feature>
<dbReference type="EMBL" id="CAJB01000339">
    <property type="protein sequence ID" value="CCH79144.1"/>
    <property type="molecule type" value="Genomic_DNA"/>
</dbReference>
<dbReference type="Proteomes" id="UP000035721">
    <property type="component" value="Unassembled WGS sequence"/>
</dbReference>
<dbReference type="PANTHER" id="PTHR35525:SF3">
    <property type="entry name" value="BLL6575 PROTEIN"/>
    <property type="match status" value="1"/>
</dbReference>
<dbReference type="Pfam" id="PF07336">
    <property type="entry name" value="ABATE"/>
    <property type="match status" value="1"/>
</dbReference>
<dbReference type="SUPFAM" id="SSF160904">
    <property type="entry name" value="Jann2411-like"/>
    <property type="match status" value="1"/>
</dbReference>
<organism evidence="2 3">
    <name type="scientific">Nostocoides japonicum T1-X7</name>
    <dbReference type="NCBI Taxonomy" id="1194083"/>
    <lineage>
        <taxon>Bacteria</taxon>
        <taxon>Bacillati</taxon>
        <taxon>Actinomycetota</taxon>
        <taxon>Actinomycetes</taxon>
        <taxon>Micrococcales</taxon>
        <taxon>Intrasporangiaceae</taxon>
        <taxon>Nostocoides</taxon>
    </lineage>
</organism>
<dbReference type="InterPro" id="IPR023286">
    <property type="entry name" value="ABATE_dom_sf"/>
</dbReference>
<dbReference type="Gene3D" id="1.10.3300.10">
    <property type="entry name" value="Jann2411-like domain"/>
    <property type="match status" value="1"/>
</dbReference>
<accession>A0A077M4W7</accession>
<dbReference type="STRING" id="1194083.BN12_4030019"/>
<dbReference type="Pfam" id="PF11706">
    <property type="entry name" value="zf-CGNR"/>
    <property type="match status" value="1"/>
</dbReference>
<evidence type="ECO:0000313" key="2">
    <source>
        <dbReference type="EMBL" id="CCH79144.1"/>
    </source>
</evidence>
<gene>
    <name evidence="2" type="ORF">BN12_4030019</name>
</gene>
<dbReference type="InterPro" id="IPR021005">
    <property type="entry name" value="Znf_CGNR"/>
</dbReference>
<evidence type="ECO:0000259" key="1">
    <source>
        <dbReference type="Pfam" id="PF11706"/>
    </source>
</evidence>
<proteinExistence type="predicted"/>
<comment type="caution">
    <text evidence="2">The sequence shown here is derived from an EMBL/GenBank/DDBJ whole genome shotgun (WGS) entry which is preliminary data.</text>
</comment>
<sequence>MANSTKSMIFSPSTETSLKAAAEFINTTYREPDVLDIGDAALEMIARSWHVAEFDPCDLSELRRLREVRAYLDGLWRSDEQTLVTRTNQILSETTLRLQLVRRGSDTYELCARSSDQSLASQIVVAGTLAVVEAIQTGQTWRFQACLSDTCRNVFVDLSRNHSRRFCDHGCGNRVHVAAYRKRQRPPTPTGGLPDT</sequence>
<dbReference type="InterPro" id="IPR010852">
    <property type="entry name" value="ABATE"/>
</dbReference>
<reference evidence="2 3" key="1">
    <citation type="journal article" date="2013" name="ISME J.">
        <title>A metabolic model for members of the genus Tetrasphaera involved in enhanced biological phosphorus removal.</title>
        <authorList>
            <person name="Kristiansen R."/>
            <person name="Nguyen H.T.T."/>
            <person name="Saunders A.M."/>
            <person name="Nielsen J.L."/>
            <person name="Wimmer R."/>
            <person name="Le V.Q."/>
            <person name="McIlroy S.J."/>
            <person name="Petrovski S."/>
            <person name="Seviour R.J."/>
            <person name="Calteau A."/>
            <person name="Nielsen K.L."/>
            <person name="Nielsen P.H."/>
        </authorList>
    </citation>
    <scope>NUCLEOTIDE SEQUENCE [LARGE SCALE GENOMIC DNA]</scope>
    <source>
        <strain evidence="2 3">T1-X7</strain>
    </source>
</reference>
<keyword evidence="3" id="KW-1185">Reference proteome</keyword>
<evidence type="ECO:0000313" key="3">
    <source>
        <dbReference type="Proteomes" id="UP000035721"/>
    </source>
</evidence>
<dbReference type="AlphaFoldDB" id="A0A077M4W7"/>
<dbReference type="RefSeq" id="WP_048555705.1">
    <property type="nucleotide sequence ID" value="NZ_HF570958.1"/>
</dbReference>